<comment type="caution">
    <text evidence="1">The sequence shown here is derived from an EMBL/GenBank/DDBJ whole genome shotgun (WGS) entry which is preliminary data.</text>
</comment>
<evidence type="ECO:0000313" key="1">
    <source>
        <dbReference type="EMBL" id="KAK8777645.1"/>
    </source>
</evidence>
<gene>
    <name evidence="1" type="ORF">V5799_029003</name>
</gene>
<proteinExistence type="predicted"/>
<name>A0AAQ4ESN0_AMBAM</name>
<dbReference type="AlphaFoldDB" id="A0AAQ4ESN0"/>
<dbReference type="Proteomes" id="UP001321473">
    <property type="component" value="Unassembled WGS sequence"/>
</dbReference>
<protein>
    <submittedName>
        <fullName evidence="1">Uncharacterized protein</fullName>
    </submittedName>
</protein>
<organism evidence="1 2">
    <name type="scientific">Amblyomma americanum</name>
    <name type="common">Lone star tick</name>
    <dbReference type="NCBI Taxonomy" id="6943"/>
    <lineage>
        <taxon>Eukaryota</taxon>
        <taxon>Metazoa</taxon>
        <taxon>Ecdysozoa</taxon>
        <taxon>Arthropoda</taxon>
        <taxon>Chelicerata</taxon>
        <taxon>Arachnida</taxon>
        <taxon>Acari</taxon>
        <taxon>Parasitiformes</taxon>
        <taxon>Ixodida</taxon>
        <taxon>Ixodoidea</taxon>
        <taxon>Ixodidae</taxon>
        <taxon>Amblyomminae</taxon>
        <taxon>Amblyomma</taxon>
    </lineage>
</organism>
<dbReference type="EMBL" id="JARKHS020011592">
    <property type="protein sequence ID" value="KAK8777645.1"/>
    <property type="molecule type" value="Genomic_DNA"/>
</dbReference>
<reference evidence="1 2" key="1">
    <citation type="journal article" date="2023" name="Arcadia Sci">
        <title>De novo assembly of a long-read Amblyomma americanum tick genome.</title>
        <authorList>
            <person name="Chou S."/>
            <person name="Poskanzer K.E."/>
            <person name="Rollins M."/>
            <person name="Thuy-Boun P.S."/>
        </authorList>
    </citation>
    <scope>NUCLEOTIDE SEQUENCE [LARGE SCALE GENOMIC DNA]</scope>
    <source>
        <strain evidence="1">F_SG_1</strain>
        <tissue evidence="1">Salivary glands</tissue>
    </source>
</reference>
<sequence>MTNGKRPSPRNRTHSIFGSFTHCCTELFSGTTGCAKVRVTLRVFLYFFFWRHKHPTCSQLRHMLSLCLDAFWLWFS</sequence>
<evidence type="ECO:0000313" key="2">
    <source>
        <dbReference type="Proteomes" id="UP001321473"/>
    </source>
</evidence>
<keyword evidence="2" id="KW-1185">Reference proteome</keyword>
<accession>A0AAQ4ESN0</accession>